<dbReference type="Gene3D" id="3.30.470.20">
    <property type="entry name" value="ATP-grasp fold, B domain"/>
    <property type="match status" value="1"/>
</dbReference>
<dbReference type="InterPro" id="IPR013815">
    <property type="entry name" value="ATP_grasp_subdomain_1"/>
</dbReference>
<dbReference type="PANTHER" id="PTHR43615:SF1">
    <property type="entry name" value="PPDK_N DOMAIN-CONTAINING PROTEIN"/>
    <property type="match status" value="1"/>
</dbReference>
<dbReference type="InterPro" id="IPR051549">
    <property type="entry name" value="PEP_Utilizing_Enz"/>
</dbReference>
<organism evidence="3 4">
    <name type="scientific">Laceyella putida</name>
    <dbReference type="NCBI Taxonomy" id="110101"/>
    <lineage>
        <taxon>Bacteria</taxon>
        <taxon>Bacillati</taxon>
        <taxon>Bacillota</taxon>
        <taxon>Bacilli</taxon>
        <taxon>Bacillales</taxon>
        <taxon>Thermoactinomycetaceae</taxon>
        <taxon>Laceyella</taxon>
    </lineage>
</organism>
<evidence type="ECO:0000259" key="1">
    <source>
        <dbReference type="Pfam" id="PF00391"/>
    </source>
</evidence>
<dbReference type="Proteomes" id="UP001596500">
    <property type="component" value="Unassembled WGS sequence"/>
</dbReference>
<dbReference type="NCBIfam" id="NF004878">
    <property type="entry name" value="PRK06241.1-3"/>
    <property type="match status" value="1"/>
</dbReference>
<dbReference type="SUPFAM" id="SSF52009">
    <property type="entry name" value="Phosphohistidine domain"/>
    <property type="match status" value="1"/>
</dbReference>
<dbReference type="InterPro" id="IPR002192">
    <property type="entry name" value="PPDK_AMP/ATP-bd"/>
</dbReference>
<dbReference type="EMBL" id="JBHTBW010000046">
    <property type="protein sequence ID" value="MFC7442228.1"/>
    <property type="molecule type" value="Genomic_DNA"/>
</dbReference>
<gene>
    <name evidence="3" type="ORF">ACFQNG_14130</name>
</gene>
<name>A0ABW2RMH0_9BACL</name>
<dbReference type="Gene3D" id="3.50.30.10">
    <property type="entry name" value="Phosphohistidine domain"/>
    <property type="match status" value="1"/>
</dbReference>
<evidence type="ECO:0000313" key="4">
    <source>
        <dbReference type="Proteomes" id="UP001596500"/>
    </source>
</evidence>
<keyword evidence="4" id="KW-1185">Reference proteome</keyword>
<dbReference type="Pfam" id="PF01326">
    <property type="entry name" value="PPDK_N"/>
    <property type="match status" value="1"/>
</dbReference>
<feature type="domain" description="PEP-utilising enzyme mobile" evidence="1">
    <location>
        <begin position="814"/>
        <end position="884"/>
    </location>
</feature>
<dbReference type="Pfam" id="PF00391">
    <property type="entry name" value="PEP-utilizers"/>
    <property type="match status" value="1"/>
</dbReference>
<dbReference type="InterPro" id="IPR008279">
    <property type="entry name" value="PEP-util_enz_mobile_dom"/>
</dbReference>
<dbReference type="SUPFAM" id="SSF56059">
    <property type="entry name" value="Glutathione synthetase ATP-binding domain-like"/>
    <property type="match status" value="1"/>
</dbReference>
<dbReference type="PANTHER" id="PTHR43615">
    <property type="entry name" value="PHOSPHOENOLPYRUVATE SYNTHASE-RELATED"/>
    <property type="match status" value="1"/>
</dbReference>
<dbReference type="InterPro" id="IPR036637">
    <property type="entry name" value="Phosphohistidine_dom_sf"/>
</dbReference>
<evidence type="ECO:0000259" key="2">
    <source>
        <dbReference type="Pfam" id="PF01326"/>
    </source>
</evidence>
<proteinExistence type="predicted"/>
<accession>A0ABW2RMH0</accession>
<sequence length="895" mass="101038">MRRIETYVLLFNEMDRANLSDVGGKGANLGEMCKAGFPVPPGFCVTTAAYRHFIETSNEMDALLDSLNQLKPEQLDEIRLLGQRIRDHLLTVTLSEQIKSVIIDAWTKLGRDHAYAVRSSATAEDLPTASFAGQQETYLNVKGSDQLIEAVQKCWASLFTDRAIVYRANNGFDHRSVYLSVVVQRMVYPDVSGIMFTADPITGHRHTVSIDAGFGLGEALVSGIVTADLYKVRNNQIILKQIAKKEKGIFPISQGGTEIKALPPELQQKQALPDRMIMELAELGRRIEQHYGSEQDIEWCLEGDQIYIVQSRPITSLYPVPAADDDHYRVYYSFGHKQMMTDYIKPLGTSVLRTLVPFDKDSFREESRSLVEAGGRLFFDYSFPIYLKSVQRKLSESSMVDDDLLALKKVVLREEFQQRALKRGVKRHIFRAYKPLLGFFGKMVPRLLKIIYFEDPHRALERAYATFERDLARHQQAVFQRSGAERIKLIQEIAGRDLFLSTFDSLTYTLSGFIAWTIVDRKVKKWLGEELSASIHKSPPGNVTSEMGLMIGDLADAARNCPEVVAYLQRAEDNTFYEGLKKIEGGDAFKAELDQFMKKYGMRSPGEIDMTRVRWKEAPTMIVPSILSHMRSNAPNEHREKFKQGEQEANEAIQALLARIKATRGGSRKAKKLSRFISLFRNTVGIRELPKYIIIRYFDIFREAILDEAKILSEQGIIETKEDVFYLKLDELIALLNNRLKDDVKDLIYYRNMLEIRYRNLTPPRVITSDGEVFTAERSNEEAPPGALLGIPVSAGVAEGYVKVVLRLEEGKLNKGDILVAPYTDPGWTPLFYSAKALVTEIGGMMTHGSVVAREYGIPAVVGVENATKILKDGQYIRVDGTNGFVEILDGSPKS</sequence>
<dbReference type="Gene3D" id="3.30.1490.20">
    <property type="entry name" value="ATP-grasp fold, A domain"/>
    <property type="match status" value="1"/>
</dbReference>
<evidence type="ECO:0000313" key="3">
    <source>
        <dbReference type="EMBL" id="MFC7442228.1"/>
    </source>
</evidence>
<feature type="domain" description="Pyruvate phosphate dikinase AMP/ATP-binding" evidence="2">
    <location>
        <begin position="21"/>
        <end position="316"/>
    </location>
</feature>
<comment type="caution">
    <text evidence="3">The sequence shown here is derived from an EMBL/GenBank/DDBJ whole genome shotgun (WGS) entry which is preliminary data.</text>
</comment>
<reference evidence="4" key="1">
    <citation type="journal article" date="2019" name="Int. J. Syst. Evol. Microbiol.">
        <title>The Global Catalogue of Microorganisms (GCM) 10K type strain sequencing project: providing services to taxonomists for standard genome sequencing and annotation.</title>
        <authorList>
            <consortium name="The Broad Institute Genomics Platform"/>
            <consortium name="The Broad Institute Genome Sequencing Center for Infectious Disease"/>
            <person name="Wu L."/>
            <person name="Ma J."/>
        </authorList>
    </citation>
    <scope>NUCLEOTIDE SEQUENCE [LARGE SCALE GENOMIC DNA]</scope>
    <source>
        <strain evidence="4">CGMCC 1.12942</strain>
    </source>
</reference>
<dbReference type="RefSeq" id="WP_379865965.1">
    <property type="nucleotide sequence ID" value="NZ_JBHTNJ010000019.1"/>
</dbReference>
<protein>
    <submittedName>
        <fullName evidence="3">Phosphoenolpyruvate synthase</fullName>
    </submittedName>
</protein>
<dbReference type="NCBIfam" id="NF004877">
    <property type="entry name" value="PRK06241.1-2"/>
    <property type="match status" value="1"/>
</dbReference>